<sequence length="62" mass="7302">MIISRRKLARLKVEQIKSGYSAYTESKEIAFYIKKELEKLGISVFEDVTNIGFWFIPQKEVM</sequence>
<dbReference type="RefSeq" id="WP_071310085.1">
    <property type="nucleotide sequence ID" value="NZ_MLQR01000031.1"/>
</dbReference>
<dbReference type="AlphaFoldDB" id="A0A1S2LJ46"/>
<dbReference type="EMBL" id="MLQR01000031">
    <property type="protein sequence ID" value="OIJ12406.1"/>
    <property type="molecule type" value="Genomic_DNA"/>
</dbReference>
<comment type="caution">
    <text evidence="1">The sequence shown here is derived from an EMBL/GenBank/DDBJ whole genome shotgun (WGS) entry which is preliminary data.</text>
</comment>
<dbReference type="InterPro" id="IPR058867">
    <property type="entry name" value="YtzJ"/>
</dbReference>
<organism evidence="1 2">
    <name type="scientific">Anaerobacillus alkalilacustris</name>
    <dbReference type="NCBI Taxonomy" id="393763"/>
    <lineage>
        <taxon>Bacteria</taxon>
        <taxon>Bacillati</taxon>
        <taxon>Bacillota</taxon>
        <taxon>Bacilli</taxon>
        <taxon>Bacillales</taxon>
        <taxon>Bacillaceae</taxon>
        <taxon>Anaerobacillus</taxon>
    </lineage>
</organism>
<name>A0A1S2LJ46_9BACI</name>
<evidence type="ECO:0000313" key="2">
    <source>
        <dbReference type="Proteomes" id="UP000179524"/>
    </source>
</evidence>
<reference evidence="1 2" key="1">
    <citation type="submission" date="2016-10" db="EMBL/GenBank/DDBJ databases">
        <title>Draft genome sequences of four alkaliphilic bacteria belonging to the Anaerobacillus genus.</title>
        <authorList>
            <person name="Bassil N.M."/>
            <person name="Lloyd J.R."/>
        </authorList>
    </citation>
    <scope>NUCLEOTIDE SEQUENCE [LARGE SCALE GENOMIC DNA]</scope>
    <source>
        <strain evidence="1 2">DSM 18345</strain>
    </source>
</reference>
<dbReference type="OrthoDB" id="2679903at2"/>
<evidence type="ECO:0000313" key="1">
    <source>
        <dbReference type="EMBL" id="OIJ12406.1"/>
    </source>
</evidence>
<keyword evidence="2" id="KW-1185">Reference proteome</keyword>
<accession>A0A1S2LJ46</accession>
<dbReference type="Proteomes" id="UP000179524">
    <property type="component" value="Unassembled WGS sequence"/>
</dbReference>
<dbReference type="Pfam" id="PF26326">
    <property type="entry name" value="YtzJ"/>
    <property type="match status" value="1"/>
</dbReference>
<gene>
    <name evidence="1" type="ORF">BKP37_13275</name>
</gene>
<proteinExistence type="predicted"/>
<protein>
    <submittedName>
        <fullName evidence="1">Uncharacterized protein</fullName>
    </submittedName>
</protein>